<dbReference type="Pfam" id="PF13428">
    <property type="entry name" value="TPR_14"/>
    <property type="match status" value="1"/>
</dbReference>
<evidence type="ECO:0000313" key="2">
    <source>
        <dbReference type="EMBL" id="KAB0269436.1"/>
    </source>
</evidence>
<dbReference type="InterPro" id="IPR019734">
    <property type="entry name" value="TPR_rpt"/>
</dbReference>
<accession>A0A5N3PI69</accession>
<dbReference type="Gene3D" id="1.25.40.10">
    <property type="entry name" value="Tetratricopeptide repeat domain"/>
    <property type="match status" value="2"/>
</dbReference>
<organism evidence="2 3">
    <name type="scientific">Microvirga brassicacearum</name>
    <dbReference type="NCBI Taxonomy" id="2580413"/>
    <lineage>
        <taxon>Bacteria</taxon>
        <taxon>Pseudomonadati</taxon>
        <taxon>Pseudomonadota</taxon>
        <taxon>Alphaproteobacteria</taxon>
        <taxon>Hyphomicrobiales</taxon>
        <taxon>Methylobacteriaceae</taxon>
        <taxon>Microvirga</taxon>
    </lineage>
</organism>
<keyword evidence="3" id="KW-1185">Reference proteome</keyword>
<name>A0A5N3PI69_9HYPH</name>
<gene>
    <name evidence="2" type="ORF">FEZ63_00595</name>
</gene>
<dbReference type="OrthoDB" id="9778494at2"/>
<dbReference type="PROSITE" id="PS50005">
    <property type="entry name" value="TPR"/>
    <property type="match status" value="1"/>
</dbReference>
<dbReference type="SMART" id="SM00028">
    <property type="entry name" value="TPR"/>
    <property type="match status" value="3"/>
</dbReference>
<protein>
    <recommendedName>
        <fullName evidence="4">Tetratricopeptide repeat protein</fullName>
    </recommendedName>
</protein>
<comment type="caution">
    <text evidence="2">The sequence shown here is derived from an EMBL/GenBank/DDBJ whole genome shotgun (WGS) entry which is preliminary data.</text>
</comment>
<keyword evidence="1" id="KW-0802">TPR repeat</keyword>
<dbReference type="SUPFAM" id="SSF48452">
    <property type="entry name" value="TPR-like"/>
    <property type="match status" value="2"/>
</dbReference>
<dbReference type="PANTHER" id="PTHR45588">
    <property type="entry name" value="TPR DOMAIN-CONTAINING PROTEIN"/>
    <property type="match status" value="1"/>
</dbReference>
<reference evidence="2 3" key="1">
    <citation type="journal article" date="2019" name="Microorganisms">
        <title>Genome Insights into the Novel Species Microvirga brassicacearum, a Rapeseed Endophyte with Biotechnological Potential.</title>
        <authorList>
            <person name="Jimenez-Gomez A."/>
            <person name="Saati-Santamaria Z."/>
            <person name="Igual J.M."/>
            <person name="Rivas R."/>
            <person name="Mateos P.F."/>
            <person name="Garcia-Fraile P."/>
        </authorList>
    </citation>
    <scope>NUCLEOTIDE SEQUENCE [LARGE SCALE GENOMIC DNA]</scope>
    <source>
        <strain evidence="2 3">CDVBN77</strain>
    </source>
</reference>
<dbReference type="AlphaFoldDB" id="A0A5N3PI69"/>
<dbReference type="PANTHER" id="PTHR45588:SF1">
    <property type="entry name" value="WW DOMAIN-CONTAINING PROTEIN"/>
    <property type="match status" value="1"/>
</dbReference>
<evidence type="ECO:0000313" key="3">
    <source>
        <dbReference type="Proteomes" id="UP000325684"/>
    </source>
</evidence>
<dbReference type="EMBL" id="VCMV01000002">
    <property type="protein sequence ID" value="KAB0269436.1"/>
    <property type="molecule type" value="Genomic_DNA"/>
</dbReference>
<proteinExistence type="predicted"/>
<dbReference type="Proteomes" id="UP000325684">
    <property type="component" value="Unassembled WGS sequence"/>
</dbReference>
<evidence type="ECO:0008006" key="4">
    <source>
        <dbReference type="Google" id="ProtNLM"/>
    </source>
</evidence>
<dbReference type="InterPro" id="IPR011990">
    <property type="entry name" value="TPR-like_helical_dom_sf"/>
</dbReference>
<evidence type="ECO:0000256" key="1">
    <source>
        <dbReference type="PROSITE-ProRule" id="PRU00339"/>
    </source>
</evidence>
<feature type="repeat" description="TPR" evidence="1">
    <location>
        <begin position="512"/>
        <end position="545"/>
    </location>
</feature>
<dbReference type="RefSeq" id="WP_150941701.1">
    <property type="nucleotide sequence ID" value="NZ_VCMV01000002.1"/>
</dbReference>
<sequence>MFPRTACGVTGLDRAVIGAVVIASVCVIAKPALGQGPAPGQESAPKTEVAPFHHGLHAAPSAAPTAYEDATPPLFENLGRHGWKVTTRTPEAQAFFDQGLRLAYGFNHGEARRAFRQAQRLDPSCAMCFWGEAFVLGPNINVPMDPAANAPALAALRQAEALAGNATDKEQALIAALAKRYAADPSAERAALDKAWADALGEVAKRFPDDIELAVLHAEAMMDTQPWDYWEDGGRRAKGHAQEIVAELERAMTQNPEHPGAIHLYIHAVEASDRPERAQPGADRLAALIPGAGHIVHMPSHIYYRVGRYLDALEANKAAVAADESYIATVGPTGPYPLAYYPHNVHFLLATAQLAGDSKTALEAAAKLQRIVTADAANAVPMVQPDMAAPYWANAMFGTPDTVLSLPAPDNAPTYVKAMRHYARGAALVSKGRTDEVQAEISAIESLASAEDLAKAAAAGIPGPEVLTIAREVLTGRMAMARGDPGAAIPAFERAAVLQESLAYMEPPYWYYPVRQSLGAALLMTGRLDEAEQAFQAALKRAPNSGWALFGLMEVAKARGDTAGRQEAEALLTKVWIGDRSVLDLKRF</sequence>